<gene>
    <name evidence="2" type="ORF">PIB30_070020</name>
</gene>
<evidence type="ECO:0000256" key="1">
    <source>
        <dbReference type="SAM" id="MobiDB-lite"/>
    </source>
</evidence>
<proteinExistence type="predicted"/>
<feature type="region of interest" description="Disordered" evidence="1">
    <location>
        <begin position="109"/>
        <end position="149"/>
    </location>
</feature>
<evidence type="ECO:0000313" key="3">
    <source>
        <dbReference type="Proteomes" id="UP001341840"/>
    </source>
</evidence>
<evidence type="ECO:0000313" key="2">
    <source>
        <dbReference type="EMBL" id="MED6174540.1"/>
    </source>
</evidence>
<protein>
    <submittedName>
        <fullName evidence="2">Uncharacterized protein</fullName>
    </submittedName>
</protein>
<comment type="caution">
    <text evidence="2">The sequence shown here is derived from an EMBL/GenBank/DDBJ whole genome shotgun (WGS) entry which is preliminary data.</text>
</comment>
<sequence length="149" mass="16914">MRQVYGKCFKFINILDFKCRFWSCVLTLKRLSTRKKWMKSEHENDIDGEDEFEANNKVGSKIEDGENANDLVVQHVMQTWEGGRGRGHWLGFIHGGDSDSHTHLIPLLKSNPPKRKESCKHPRRTSIGTLRSRFKPESQTDDGGGGGGS</sequence>
<organism evidence="2 3">
    <name type="scientific">Stylosanthes scabra</name>
    <dbReference type="NCBI Taxonomy" id="79078"/>
    <lineage>
        <taxon>Eukaryota</taxon>
        <taxon>Viridiplantae</taxon>
        <taxon>Streptophyta</taxon>
        <taxon>Embryophyta</taxon>
        <taxon>Tracheophyta</taxon>
        <taxon>Spermatophyta</taxon>
        <taxon>Magnoliopsida</taxon>
        <taxon>eudicotyledons</taxon>
        <taxon>Gunneridae</taxon>
        <taxon>Pentapetalae</taxon>
        <taxon>rosids</taxon>
        <taxon>fabids</taxon>
        <taxon>Fabales</taxon>
        <taxon>Fabaceae</taxon>
        <taxon>Papilionoideae</taxon>
        <taxon>50 kb inversion clade</taxon>
        <taxon>dalbergioids sensu lato</taxon>
        <taxon>Dalbergieae</taxon>
        <taxon>Pterocarpus clade</taxon>
        <taxon>Stylosanthes</taxon>
    </lineage>
</organism>
<keyword evidence="3" id="KW-1185">Reference proteome</keyword>
<name>A0ABU6VLS6_9FABA</name>
<dbReference type="Proteomes" id="UP001341840">
    <property type="component" value="Unassembled WGS sequence"/>
</dbReference>
<dbReference type="EMBL" id="JASCZI010151814">
    <property type="protein sequence ID" value="MED6174540.1"/>
    <property type="molecule type" value="Genomic_DNA"/>
</dbReference>
<accession>A0ABU6VLS6</accession>
<reference evidence="2 3" key="1">
    <citation type="journal article" date="2023" name="Plants (Basel)">
        <title>Bridging the Gap: Combining Genomics and Transcriptomics Approaches to Understand Stylosanthes scabra, an Orphan Legume from the Brazilian Caatinga.</title>
        <authorList>
            <person name="Ferreira-Neto J.R.C."/>
            <person name="da Silva M.D."/>
            <person name="Binneck E."/>
            <person name="de Melo N.F."/>
            <person name="da Silva R.H."/>
            <person name="de Melo A.L.T.M."/>
            <person name="Pandolfi V."/>
            <person name="Bustamante F.O."/>
            <person name="Brasileiro-Vidal A.C."/>
            <person name="Benko-Iseppon A.M."/>
        </authorList>
    </citation>
    <scope>NUCLEOTIDE SEQUENCE [LARGE SCALE GENOMIC DNA]</scope>
    <source>
        <tissue evidence="2">Leaves</tissue>
    </source>
</reference>